<protein>
    <submittedName>
        <fullName evidence="1">Uncharacterized protein</fullName>
    </submittedName>
</protein>
<name>A0A8S5SZP1_9VIRU</name>
<evidence type="ECO:0000313" key="1">
    <source>
        <dbReference type="EMBL" id="DAF56352.1"/>
    </source>
</evidence>
<dbReference type="EMBL" id="BK032713">
    <property type="protein sequence ID" value="DAF56352.1"/>
    <property type="molecule type" value="Genomic_DNA"/>
</dbReference>
<reference evidence="1" key="1">
    <citation type="journal article" date="2021" name="Proc. Natl. Acad. Sci. U.S.A.">
        <title>A Catalog of Tens of Thousands of Viruses from Human Metagenomes Reveals Hidden Associations with Chronic Diseases.</title>
        <authorList>
            <person name="Tisza M.J."/>
            <person name="Buck C.B."/>
        </authorList>
    </citation>
    <scope>NUCLEOTIDE SEQUENCE</scope>
    <source>
        <strain evidence="1">CtZPT1</strain>
    </source>
</reference>
<sequence>MNGLLTMLRSEALSRRTKKSERSDSLRWLFIYLVNLVILVMEKDIIRGFAKYSLNRDISDHSQTCRCHIDERVVLAGNLMEANPVQDFLFDVHADGSVTFCSDYSILSGQKAIDQMNPMQLRSYINSLHATSSPYSNHYSDDMLLEYCKDRNIQSATEMNAWLGYLISEGQSLEADIHAFQAARLAAKQQASQSDESSAQSAAQSSSE</sequence>
<accession>A0A8S5SZP1</accession>
<organism evidence="1">
    <name type="scientific">Microviridae sp. ctZPT1</name>
    <dbReference type="NCBI Taxonomy" id="2827645"/>
    <lineage>
        <taxon>Viruses</taxon>
        <taxon>Monodnaviria</taxon>
        <taxon>Sangervirae</taxon>
        <taxon>Phixviricota</taxon>
        <taxon>Malgrandaviricetes</taxon>
        <taxon>Petitvirales</taxon>
        <taxon>Microviridae</taxon>
    </lineage>
</organism>
<proteinExistence type="predicted"/>